<dbReference type="OMA" id="CDIMSAI"/>
<dbReference type="InterPro" id="IPR018515">
    <property type="entry name" value="Tuberin-type_domain"/>
</dbReference>
<feature type="compositionally biased region" description="Low complexity" evidence="2">
    <location>
        <begin position="1916"/>
        <end position="1934"/>
    </location>
</feature>
<feature type="compositionally biased region" description="Polar residues" evidence="2">
    <location>
        <begin position="1310"/>
        <end position="1320"/>
    </location>
</feature>
<feature type="region of interest" description="Disordered" evidence="2">
    <location>
        <begin position="1517"/>
        <end position="1652"/>
    </location>
</feature>
<evidence type="ECO:0000259" key="3">
    <source>
        <dbReference type="PROSITE" id="PS50085"/>
    </source>
</evidence>
<feature type="region of interest" description="Disordered" evidence="2">
    <location>
        <begin position="1331"/>
        <end position="1482"/>
    </location>
</feature>
<dbReference type="GO" id="GO:0005634">
    <property type="term" value="C:nucleus"/>
    <property type="evidence" value="ECO:0007669"/>
    <property type="project" value="InterPro"/>
</dbReference>
<dbReference type="Pfam" id="PF02145">
    <property type="entry name" value="Rap_GAP"/>
    <property type="match status" value="1"/>
</dbReference>
<accession>A0A067R1A4</accession>
<dbReference type="GO" id="GO:0005096">
    <property type="term" value="F:GTPase activator activity"/>
    <property type="evidence" value="ECO:0007669"/>
    <property type="project" value="UniProtKB-KW"/>
</dbReference>
<dbReference type="InterPro" id="IPR003913">
    <property type="entry name" value="Tuberin"/>
</dbReference>
<dbReference type="GO" id="GO:0051726">
    <property type="term" value="P:regulation of cell cycle"/>
    <property type="evidence" value="ECO:0007669"/>
    <property type="project" value="TreeGrafter"/>
</dbReference>
<organism evidence="4 5">
    <name type="scientific">Zootermopsis nevadensis</name>
    <name type="common">Dampwood termite</name>
    <dbReference type="NCBI Taxonomy" id="136037"/>
    <lineage>
        <taxon>Eukaryota</taxon>
        <taxon>Metazoa</taxon>
        <taxon>Ecdysozoa</taxon>
        <taxon>Arthropoda</taxon>
        <taxon>Hexapoda</taxon>
        <taxon>Insecta</taxon>
        <taxon>Pterygota</taxon>
        <taxon>Neoptera</taxon>
        <taxon>Polyneoptera</taxon>
        <taxon>Dictyoptera</taxon>
        <taxon>Blattodea</taxon>
        <taxon>Blattoidea</taxon>
        <taxon>Termitoidae</taxon>
        <taxon>Termopsidae</taxon>
        <taxon>Zootermopsis</taxon>
    </lineage>
</organism>
<dbReference type="SUPFAM" id="SSF111347">
    <property type="entry name" value="Rap/Ran-GAP"/>
    <property type="match status" value="1"/>
</dbReference>
<dbReference type="GO" id="GO:0046627">
    <property type="term" value="P:negative regulation of insulin receptor signaling pathway"/>
    <property type="evidence" value="ECO:0007669"/>
    <property type="project" value="TreeGrafter"/>
</dbReference>
<feature type="compositionally biased region" description="Polar residues" evidence="2">
    <location>
        <begin position="1519"/>
        <end position="1542"/>
    </location>
</feature>
<proteinExistence type="predicted"/>
<dbReference type="FunCoup" id="A0A067R1A4">
    <property type="interactions" value="1025"/>
</dbReference>
<dbReference type="InterPro" id="IPR024584">
    <property type="entry name" value="Tuberin_N"/>
</dbReference>
<dbReference type="Pfam" id="PF03542">
    <property type="entry name" value="Tuberin"/>
    <property type="match status" value="1"/>
</dbReference>
<feature type="region of interest" description="Disordered" evidence="2">
    <location>
        <begin position="1303"/>
        <end position="1322"/>
    </location>
</feature>
<keyword evidence="1" id="KW-0343">GTPase activation</keyword>
<dbReference type="SUPFAM" id="SSF48371">
    <property type="entry name" value="ARM repeat"/>
    <property type="match status" value="1"/>
</dbReference>
<feature type="region of interest" description="Disordered" evidence="2">
    <location>
        <begin position="1068"/>
        <end position="1093"/>
    </location>
</feature>
<feature type="compositionally biased region" description="Polar residues" evidence="2">
    <location>
        <begin position="1455"/>
        <end position="1482"/>
    </location>
</feature>
<feature type="region of interest" description="Disordered" evidence="2">
    <location>
        <begin position="1916"/>
        <end position="1937"/>
    </location>
</feature>
<protein>
    <submittedName>
        <fullName evidence="4">Tuberin</fullName>
    </submittedName>
</protein>
<feature type="compositionally biased region" description="Polar residues" evidence="2">
    <location>
        <begin position="1562"/>
        <end position="1589"/>
    </location>
</feature>
<dbReference type="InterPro" id="IPR000331">
    <property type="entry name" value="Rap/Ran_GAP_dom"/>
</dbReference>
<dbReference type="GO" id="GO:0032007">
    <property type="term" value="P:negative regulation of TOR signaling"/>
    <property type="evidence" value="ECO:0007669"/>
    <property type="project" value="InterPro"/>
</dbReference>
<dbReference type="GO" id="GO:0033596">
    <property type="term" value="C:TSC1-TSC2 complex"/>
    <property type="evidence" value="ECO:0007669"/>
    <property type="project" value="InterPro"/>
</dbReference>
<dbReference type="PANTHER" id="PTHR10063">
    <property type="entry name" value="TUBERIN"/>
    <property type="match status" value="1"/>
</dbReference>
<dbReference type="PRINTS" id="PR01431">
    <property type="entry name" value="TUBERIN"/>
</dbReference>
<feature type="domain" description="Rap-GAP" evidence="3">
    <location>
        <begin position="1688"/>
        <end position="1916"/>
    </location>
</feature>
<dbReference type="eggNOG" id="KOG3687">
    <property type="taxonomic scope" value="Eukaryota"/>
</dbReference>
<keyword evidence="5" id="KW-1185">Reference proteome</keyword>
<dbReference type="GO" id="GO:0051056">
    <property type="term" value="P:regulation of small GTPase mediated signal transduction"/>
    <property type="evidence" value="ECO:0007669"/>
    <property type="project" value="InterPro"/>
</dbReference>
<feature type="region of interest" description="Disordered" evidence="2">
    <location>
        <begin position="938"/>
        <end position="957"/>
    </location>
</feature>
<dbReference type="OrthoDB" id="5797019at2759"/>
<dbReference type="Proteomes" id="UP000027135">
    <property type="component" value="Unassembled WGS sequence"/>
</dbReference>
<dbReference type="Pfam" id="PF11864">
    <property type="entry name" value="DUF3384"/>
    <property type="match status" value="1"/>
</dbReference>
<dbReference type="InParanoid" id="A0A067R1A4"/>
<gene>
    <name evidence="4" type="ORF">L798_09901</name>
</gene>
<feature type="compositionally biased region" description="Polar residues" evidence="2">
    <location>
        <begin position="1349"/>
        <end position="1361"/>
    </location>
</feature>
<sequence length="1950" mass="217939">MSAKEKENKTFHEKVKQFFRIINKGGAGNIKGKVDFALTQDIEKDLSPETPLNQRAKVIKELSEAVLKNRLEDNSIEKLWACLQDLLQREVPKEHRHLAFYFFRCLVQGQYDKLGLMRVHFFRVIKTHDVAEDVAPRFELLQSLTDNGKDILYFEEEVGPFLLQWMPAVTGVPRTKEFLSMIVNVIKFNAAYVDEDVISGLVQNTCFLCCWSNSEQVVLTCLQVLDTVVCYSTLPSDSLHTFISALCRTVNVEAYCQSSWKVMRKLLCTHMGHSALYTMCRILQDPENAKDVRLLRGAVFHVNMGLWGTKRVTTLKCTPTSVLPSFLSALENNHSVVTYEVMLSIQRLVNKYGLELQDPACDLVLSIIEAVMKYIGTNSRTNHMSLIESHLHDTLCTIERQIELGQFNGSVHRVFELIERCSSARPESSVLRLVNFLAASIISTRSLWLSKLDSLLEKYFNKETRTSIRVRVLDILSDVIQANRAIYEDDLIERIVVPHLQHIDTDPDIIVRNAASQLLIDLCVECENKRCLELMDILEKVLNRPYEQYTVDAVTIVNEVEVMDVKTVVTGLIKIFKEKLYQLPSSHAIKAYHLLVNHLDSHYQKPVVFENTSSIRYIIFECLLQIRANSLYHLGLPRPSSPFLRFSPYLAVDHKDGERTGGTVSPPPMSPAPSSYPACVVTHISLTHACRAVITCLKQEKDWEVLHLILQEVPQVMQNKALILSRHGNDIDYLASALCSMVSDKSLGLPDTLCNTPPKLTRSEFHGYVFPVLASLASYHAYLEPNIQQRLIKCLEFGLMSRCARQCVMALTTCTLEMRDAMYKLLPEVLLNLSKISATVHIAIPILEFLSTLTRLPKVFASFVGDQYMSVFAISLPYTNPFKYNHYTVSLAHHVIAVWFLKCRLPFRRDFVKFITTGLKANVLVPFEEGQVMKTDLVNEDSSDRKRSSSLTEQGSRRSVRIMGGGGRIDTRGAVDLKPPIDEALMTFHVELTETCIDLMARYTFSTCSAVPKRLPTADFLLSGGQSMTWLLGNKLITVTTSGCSMKALKNGLCDKCRMLCRADKEVTPGSSIDQDSHGSRRRHKSAVQRSVSTDVTPLTINTSKDDLNMPTTRLSQQFSAEPPSLLAQNSLQTVSSLVAASCSTTATNSPVDDGKKAFGLQEIHEPEPYKLDQLLFVPLFAGSKEPVHNEKQFCACWCQGWAEIYVRRPTGDMSWVMRIQNQAHYQTSPLDFPLTDITTLFLPSLSSRKEQQFKDFVSGRSKINNENLAESEYDAILDHHFEENLHISPSLRTVISDTAPVLIPGSPVKRSSPSQQSSHENMEVVDKVLDDEGPDSEDSTGKLRNPVRRSNSSPEMSASWKNPFLNRDKEKKEVKQERDGQTDMEGKTDGLSENKKPTKQTYSKDPRVSCEAIPEEISGLGTTPPAGDSEDNIDIGTSPHPQLLSCHSYPGTGAMQSPTHQPAANRTVPQSPTGMVSPVSSSCSFLRTTNASVQSLANSTAVSTVASAASTITQQTIVTSRPPQSPALQTRSVITSETGKSQDAKSPAEPPRTASREQKSPLGNEQCNKGLSRQQLISQSVGQSSVTGTEKVGSEKEDTQRPDPSALPPLTFKRDRGHTISVMSPVRKPRIDWNPVRKENSPRGKDAPRSGINPSFVFLQLYHTAHFGSTSEKPLLVPQSRAIQRAVKNLDRIPPYETHKVGVIYVGPGQASNEAEILGNQFGSLRYAEFLQRLGTLIELKDADPQNIFLGGLDSNGNDGKFAYIWQDDVMQVTFHVATLMPTKDTDPLCNGKKLHIGNDYVIIVYNESGEEYNIQTVKCQFNYACVVIQPLDHSTNQVTVKTREDLTEHIGHSEPKIVSDQNLAILARQLALHANLASMISCSLKAQGQDPYASNWLERLRQIKRLRTKVLQETAATATSDSSSTDSELLTSPRSARRVHMDDFTEYT</sequence>
<dbReference type="STRING" id="136037.A0A067R1A4"/>
<feature type="compositionally biased region" description="Basic and acidic residues" evidence="2">
    <location>
        <begin position="1367"/>
        <end position="1409"/>
    </location>
</feature>
<dbReference type="InterPro" id="IPR035974">
    <property type="entry name" value="Rap/Ran-GAP_sf"/>
</dbReference>
<dbReference type="GO" id="GO:0051898">
    <property type="term" value="P:negative regulation of phosphatidylinositol 3-kinase/protein kinase B signal transduction"/>
    <property type="evidence" value="ECO:0007669"/>
    <property type="project" value="TreeGrafter"/>
</dbReference>
<feature type="compositionally biased region" description="Basic and acidic residues" evidence="2">
    <location>
        <begin position="1630"/>
        <end position="1649"/>
    </location>
</feature>
<dbReference type="PANTHER" id="PTHR10063:SF0">
    <property type="entry name" value="TUBERIN"/>
    <property type="match status" value="1"/>
</dbReference>
<name>A0A067R1A4_ZOONE</name>
<dbReference type="GO" id="GO:0030178">
    <property type="term" value="P:negative regulation of Wnt signaling pathway"/>
    <property type="evidence" value="ECO:0007669"/>
    <property type="project" value="TreeGrafter"/>
</dbReference>
<dbReference type="FunFam" id="3.40.50.11210:FF:000007">
    <property type="entry name" value="Tuberous sclerosis 2"/>
    <property type="match status" value="1"/>
</dbReference>
<evidence type="ECO:0000256" key="1">
    <source>
        <dbReference type="ARBA" id="ARBA00022468"/>
    </source>
</evidence>
<dbReference type="Gene3D" id="3.40.50.11210">
    <property type="entry name" value="Rap/Ran-GAP"/>
    <property type="match status" value="1"/>
</dbReference>
<dbReference type="InterPro" id="IPR027107">
    <property type="entry name" value="Tuberin/Ral-act_asu"/>
</dbReference>
<reference evidence="4 5" key="1">
    <citation type="journal article" date="2014" name="Nat. Commun.">
        <title>Molecular traces of alternative social organization in a termite genome.</title>
        <authorList>
            <person name="Terrapon N."/>
            <person name="Li C."/>
            <person name="Robertson H.M."/>
            <person name="Ji L."/>
            <person name="Meng X."/>
            <person name="Booth W."/>
            <person name="Chen Z."/>
            <person name="Childers C.P."/>
            <person name="Glastad K.M."/>
            <person name="Gokhale K."/>
            <person name="Gowin J."/>
            <person name="Gronenberg W."/>
            <person name="Hermansen R.A."/>
            <person name="Hu H."/>
            <person name="Hunt B.G."/>
            <person name="Huylmans A.K."/>
            <person name="Khalil S.M."/>
            <person name="Mitchell R.D."/>
            <person name="Munoz-Torres M.C."/>
            <person name="Mustard J.A."/>
            <person name="Pan H."/>
            <person name="Reese J.T."/>
            <person name="Scharf M.E."/>
            <person name="Sun F."/>
            <person name="Vogel H."/>
            <person name="Xiao J."/>
            <person name="Yang W."/>
            <person name="Yang Z."/>
            <person name="Yang Z."/>
            <person name="Zhou J."/>
            <person name="Zhu J."/>
            <person name="Brent C.S."/>
            <person name="Elsik C.G."/>
            <person name="Goodisman M.A."/>
            <person name="Liberles D.A."/>
            <person name="Roe R.M."/>
            <person name="Vargo E.L."/>
            <person name="Vilcinskas A."/>
            <person name="Wang J."/>
            <person name="Bornberg-Bauer E."/>
            <person name="Korb J."/>
            <person name="Zhang G."/>
            <person name="Liebig J."/>
        </authorList>
    </citation>
    <scope>NUCLEOTIDE SEQUENCE [LARGE SCALE GENOMIC DNA]</scope>
    <source>
        <tissue evidence="4">Whole organism</tissue>
    </source>
</reference>
<feature type="compositionally biased region" description="Basic and acidic residues" evidence="2">
    <location>
        <begin position="1593"/>
        <end position="1602"/>
    </location>
</feature>
<dbReference type="InterPro" id="IPR016024">
    <property type="entry name" value="ARM-type_fold"/>
</dbReference>
<evidence type="ECO:0000313" key="4">
    <source>
        <dbReference type="EMBL" id="KDR16585.1"/>
    </source>
</evidence>
<evidence type="ECO:0000313" key="5">
    <source>
        <dbReference type="Proteomes" id="UP000027135"/>
    </source>
</evidence>
<dbReference type="EMBL" id="KK852784">
    <property type="protein sequence ID" value="KDR16585.1"/>
    <property type="molecule type" value="Genomic_DNA"/>
</dbReference>
<evidence type="ECO:0000256" key="2">
    <source>
        <dbReference type="SAM" id="MobiDB-lite"/>
    </source>
</evidence>
<dbReference type="PROSITE" id="PS50085">
    <property type="entry name" value="RAPGAP"/>
    <property type="match status" value="1"/>
</dbReference>